<keyword evidence="1 3" id="KW-0479">Metal-binding</keyword>
<name>A0A0D8HGS9_9ACTN</name>
<proteinExistence type="predicted"/>
<dbReference type="EMBL" id="JXYS01000089">
    <property type="protein sequence ID" value="KJF16286.1"/>
    <property type="molecule type" value="Genomic_DNA"/>
</dbReference>
<sequence length="268" mass="29722">MLDLEPLWFDSHCHIQEAQSPNEIIEECRQNNLGGLINVGTTFATSRQAVDVTSKVALDFEGMIFGATVGIHPHDAEEVAGDQFGGFSDFAKEAKTNFPDLICGVGECGLDYFYDYSDRATQRDIFDRQIALAAELGLPVVIHTRDAWEDTFSIMENYPNHPYVLHCFTGGPAEMERCLTFESMISFSGIVTFKTAQLNAEAAKICPMDRIIIETDSPFLTPVPHRGKPNVPHFVSLTGGFIANLKAMDPLVFSRQTFENTLRTFALG</sequence>
<dbReference type="OrthoDB" id="9810005at2"/>
<comment type="caution">
    <text evidence="4">The sequence shown here is derived from an EMBL/GenBank/DDBJ whole genome shotgun (WGS) entry which is preliminary data.</text>
</comment>
<organism evidence="4 5">
    <name type="scientific">Acidithrix ferrooxidans</name>
    <dbReference type="NCBI Taxonomy" id="1280514"/>
    <lineage>
        <taxon>Bacteria</taxon>
        <taxon>Bacillati</taxon>
        <taxon>Actinomycetota</taxon>
        <taxon>Acidimicrobiia</taxon>
        <taxon>Acidimicrobiales</taxon>
        <taxon>Acidimicrobiaceae</taxon>
        <taxon>Acidithrix</taxon>
    </lineage>
</organism>
<feature type="binding site" evidence="3">
    <location>
        <position position="143"/>
    </location>
    <ligand>
        <name>a divalent metal cation</name>
        <dbReference type="ChEBI" id="CHEBI:60240"/>
        <label>2</label>
    </ligand>
</feature>
<keyword evidence="2 4" id="KW-0378">Hydrolase</keyword>
<dbReference type="SUPFAM" id="SSF51556">
    <property type="entry name" value="Metallo-dependent hydrolases"/>
    <property type="match status" value="1"/>
</dbReference>
<accession>A0A0D8HGS9</accession>
<dbReference type="NCBIfam" id="TIGR00010">
    <property type="entry name" value="YchF/TatD family DNA exonuclease"/>
    <property type="match status" value="1"/>
</dbReference>
<feature type="binding site" evidence="3">
    <location>
        <position position="166"/>
    </location>
    <ligand>
        <name>a divalent metal cation</name>
        <dbReference type="ChEBI" id="CHEBI:60240"/>
        <label>2</label>
    </ligand>
</feature>
<dbReference type="Gene3D" id="3.20.20.140">
    <property type="entry name" value="Metal-dependent hydrolases"/>
    <property type="match status" value="1"/>
</dbReference>
<evidence type="ECO:0000313" key="4">
    <source>
        <dbReference type="EMBL" id="KJF16286.1"/>
    </source>
</evidence>
<feature type="binding site" evidence="3">
    <location>
        <position position="14"/>
    </location>
    <ligand>
        <name>a divalent metal cation</name>
        <dbReference type="ChEBI" id="CHEBI:60240"/>
        <label>1</label>
    </ligand>
</feature>
<gene>
    <name evidence="4" type="primary">ycfH</name>
    <name evidence="4" type="ORF">AXFE_28490</name>
</gene>
<dbReference type="PROSITE" id="PS01090">
    <property type="entry name" value="TATD_2"/>
    <property type="match status" value="1"/>
</dbReference>
<dbReference type="InterPro" id="IPR018228">
    <property type="entry name" value="DNase_TatD-rel_CS"/>
</dbReference>
<dbReference type="PANTHER" id="PTHR46124:SF2">
    <property type="entry name" value="D-AMINOACYL-TRNA DEACYLASE"/>
    <property type="match status" value="1"/>
</dbReference>
<feature type="binding site" evidence="3">
    <location>
        <position position="107"/>
    </location>
    <ligand>
        <name>a divalent metal cation</name>
        <dbReference type="ChEBI" id="CHEBI:60240"/>
        <label>1</label>
    </ligand>
</feature>
<feature type="binding site" evidence="3">
    <location>
        <position position="216"/>
    </location>
    <ligand>
        <name>a divalent metal cation</name>
        <dbReference type="ChEBI" id="CHEBI:60240"/>
        <label>1</label>
    </ligand>
</feature>
<dbReference type="AlphaFoldDB" id="A0A0D8HGS9"/>
<evidence type="ECO:0000313" key="5">
    <source>
        <dbReference type="Proteomes" id="UP000032360"/>
    </source>
</evidence>
<dbReference type="RefSeq" id="WP_052606533.1">
    <property type="nucleotide sequence ID" value="NZ_JXYS01000089.1"/>
</dbReference>
<dbReference type="PANTHER" id="PTHR46124">
    <property type="entry name" value="D-AMINOACYL-TRNA DEACYLASE"/>
    <property type="match status" value="1"/>
</dbReference>
<evidence type="ECO:0000256" key="3">
    <source>
        <dbReference type="PIRSR" id="PIRSR005902-1"/>
    </source>
</evidence>
<dbReference type="EC" id="3.1.21.-" evidence="4"/>
<feature type="binding site" evidence="3">
    <location>
        <position position="12"/>
    </location>
    <ligand>
        <name>a divalent metal cation</name>
        <dbReference type="ChEBI" id="CHEBI:60240"/>
        <label>1</label>
    </ligand>
</feature>
<evidence type="ECO:0000256" key="1">
    <source>
        <dbReference type="ARBA" id="ARBA00022723"/>
    </source>
</evidence>
<dbReference type="GO" id="GO:0016788">
    <property type="term" value="F:hydrolase activity, acting on ester bonds"/>
    <property type="evidence" value="ECO:0007669"/>
    <property type="project" value="InterPro"/>
</dbReference>
<dbReference type="GO" id="GO:0005829">
    <property type="term" value="C:cytosol"/>
    <property type="evidence" value="ECO:0007669"/>
    <property type="project" value="TreeGrafter"/>
</dbReference>
<dbReference type="InterPro" id="IPR015991">
    <property type="entry name" value="TatD/YcfH-like"/>
</dbReference>
<dbReference type="PIRSF" id="PIRSF005902">
    <property type="entry name" value="DNase_TatD"/>
    <property type="match status" value="1"/>
</dbReference>
<dbReference type="STRING" id="1280514.AXFE_28490"/>
<dbReference type="CDD" id="cd01310">
    <property type="entry name" value="TatD_DNAse"/>
    <property type="match status" value="1"/>
</dbReference>
<dbReference type="InterPro" id="IPR032466">
    <property type="entry name" value="Metal_Hydrolase"/>
</dbReference>
<dbReference type="FunFam" id="3.20.20.140:FF:000005">
    <property type="entry name" value="TatD family hydrolase"/>
    <property type="match status" value="1"/>
</dbReference>
<dbReference type="GO" id="GO:0004536">
    <property type="term" value="F:DNA nuclease activity"/>
    <property type="evidence" value="ECO:0007669"/>
    <property type="project" value="InterPro"/>
</dbReference>
<protein>
    <submittedName>
        <fullName evidence="4">Putative deoxyribonuclease YcfH</fullName>
        <ecNumber evidence="4">3.1.21.-</ecNumber>
    </submittedName>
</protein>
<dbReference type="GO" id="GO:0046872">
    <property type="term" value="F:metal ion binding"/>
    <property type="evidence" value="ECO:0007669"/>
    <property type="project" value="UniProtKB-KW"/>
</dbReference>
<reference evidence="4 5" key="1">
    <citation type="submission" date="2015-01" db="EMBL/GenBank/DDBJ databases">
        <title>Draft genome of the acidophilic iron oxidizer Acidithrix ferrooxidans strain Py-F3.</title>
        <authorList>
            <person name="Poehlein A."/>
            <person name="Eisen S."/>
            <person name="Schloemann M."/>
            <person name="Johnson B.D."/>
            <person name="Daniel R."/>
            <person name="Muehling M."/>
        </authorList>
    </citation>
    <scope>NUCLEOTIDE SEQUENCE [LARGE SCALE GENOMIC DNA]</scope>
    <source>
        <strain evidence="4 5">Py-F3</strain>
    </source>
</reference>
<dbReference type="InterPro" id="IPR001130">
    <property type="entry name" value="TatD-like"/>
</dbReference>
<dbReference type="Proteomes" id="UP000032360">
    <property type="component" value="Unassembled WGS sequence"/>
</dbReference>
<dbReference type="PATRIC" id="fig|1280514.3.peg.3753"/>
<evidence type="ECO:0000256" key="2">
    <source>
        <dbReference type="ARBA" id="ARBA00022801"/>
    </source>
</evidence>
<dbReference type="Pfam" id="PF01026">
    <property type="entry name" value="TatD_DNase"/>
    <property type="match status" value="1"/>
</dbReference>
<keyword evidence="5" id="KW-1185">Reference proteome</keyword>